<dbReference type="InterPro" id="IPR030678">
    <property type="entry name" value="Peptide/Ni-bd"/>
</dbReference>
<protein>
    <submittedName>
        <fullName evidence="6">Oligopeptide ABC transporter, periplasmic oligopeptide-binding protein OppA (TC 3.A.1.5.1)</fullName>
    </submittedName>
</protein>
<dbReference type="Gene3D" id="3.10.105.10">
    <property type="entry name" value="Dipeptide-binding Protein, Domain 3"/>
    <property type="match status" value="1"/>
</dbReference>
<evidence type="ECO:0000256" key="4">
    <source>
        <dbReference type="ARBA" id="ARBA00022729"/>
    </source>
</evidence>
<sequence>MLTNKLKFLFVAIAALLILAACSSEADKDTAGLKVLHRGNSAEPLSLDPHKANGTWENNIIGDMFIGLFTESAAGDPIPGMAESWSVSDDGLRWEFDLIDTVWSDGVPVTADDFVYSFRRILNPDTQAQYASLIYPIKNAAAVHAGEKLGEALGVTALGPRKLRIDLEYPAPYFTGLLTHYTTFPIPKHVVEKFGDNWVKPENIQVNGPYKLVQWRTNDFVLIERNPKFYDNENVCLDEVYYYAITDSNTAERQVREGRLDVNNEFPGRKMEFLSKELPGYVRVHPYLGTTYFSFNMTKKPFDDKRVRLALSMALDRDHITQNVIKSGYISAYSLVPPGIGNYAEGAIVSWATLSFEQRRMKAKELLQQAGFGPDNPLQFEFVHRSTGDNPAAAPGVQSDWNSIAPWVNVTIAQLETQILYENLRTGDFSVSDGAWVADYNDVSNFLYLMETRAGPMNYSRYSNPEYDQLMAAANREMDMVKRAGMMKKAEQMMLDDMPIAPMWYLVNKALVNPKVTGWKDNIVDLHRSRFLCLSERG</sequence>
<gene>
    <name evidence="6" type="ORF">MNBD_ALPHA06-68</name>
</gene>
<dbReference type="SUPFAM" id="SSF53850">
    <property type="entry name" value="Periplasmic binding protein-like II"/>
    <property type="match status" value="1"/>
</dbReference>
<dbReference type="PROSITE" id="PS51257">
    <property type="entry name" value="PROKAR_LIPOPROTEIN"/>
    <property type="match status" value="1"/>
</dbReference>
<evidence type="ECO:0000256" key="2">
    <source>
        <dbReference type="ARBA" id="ARBA00005695"/>
    </source>
</evidence>
<keyword evidence="3" id="KW-0813">Transport</keyword>
<dbReference type="EMBL" id="UOEE01000050">
    <property type="protein sequence ID" value="VAV87871.1"/>
    <property type="molecule type" value="Genomic_DNA"/>
</dbReference>
<proteinExistence type="inferred from homology"/>
<keyword evidence="4" id="KW-0732">Signal</keyword>
<accession>A0A3B0R6W6</accession>
<dbReference type="InterPro" id="IPR039424">
    <property type="entry name" value="SBP_5"/>
</dbReference>
<dbReference type="PIRSF" id="PIRSF002741">
    <property type="entry name" value="MppA"/>
    <property type="match status" value="1"/>
</dbReference>
<name>A0A3B0R6W6_9ZZZZ</name>
<dbReference type="PANTHER" id="PTHR30290:SF10">
    <property type="entry name" value="PERIPLASMIC OLIGOPEPTIDE-BINDING PROTEIN-RELATED"/>
    <property type="match status" value="1"/>
</dbReference>
<evidence type="ECO:0000259" key="5">
    <source>
        <dbReference type="Pfam" id="PF00496"/>
    </source>
</evidence>
<comment type="similarity">
    <text evidence="2">Belongs to the bacterial solute-binding protein 5 family.</text>
</comment>
<organism evidence="6">
    <name type="scientific">hydrothermal vent metagenome</name>
    <dbReference type="NCBI Taxonomy" id="652676"/>
    <lineage>
        <taxon>unclassified sequences</taxon>
        <taxon>metagenomes</taxon>
        <taxon>ecological metagenomes</taxon>
    </lineage>
</organism>
<evidence type="ECO:0000313" key="6">
    <source>
        <dbReference type="EMBL" id="VAV87871.1"/>
    </source>
</evidence>
<comment type="subcellular location">
    <subcellularLocation>
        <location evidence="1">Cell envelope</location>
    </subcellularLocation>
</comment>
<dbReference type="GO" id="GO:0030288">
    <property type="term" value="C:outer membrane-bounded periplasmic space"/>
    <property type="evidence" value="ECO:0007669"/>
    <property type="project" value="TreeGrafter"/>
</dbReference>
<evidence type="ECO:0000256" key="1">
    <source>
        <dbReference type="ARBA" id="ARBA00004196"/>
    </source>
</evidence>
<dbReference type="Gene3D" id="3.40.190.10">
    <property type="entry name" value="Periplasmic binding protein-like II"/>
    <property type="match status" value="1"/>
</dbReference>
<dbReference type="GO" id="GO:0043190">
    <property type="term" value="C:ATP-binding cassette (ABC) transporter complex"/>
    <property type="evidence" value="ECO:0007669"/>
    <property type="project" value="InterPro"/>
</dbReference>
<dbReference type="InterPro" id="IPR000914">
    <property type="entry name" value="SBP_5_dom"/>
</dbReference>
<dbReference type="GO" id="GO:1904680">
    <property type="term" value="F:peptide transmembrane transporter activity"/>
    <property type="evidence" value="ECO:0007669"/>
    <property type="project" value="TreeGrafter"/>
</dbReference>
<dbReference type="GO" id="GO:0015833">
    <property type="term" value="P:peptide transport"/>
    <property type="evidence" value="ECO:0007669"/>
    <property type="project" value="TreeGrafter"/>
</dbReference>
<dbReference type="PANTHER" id="PTHR30290">
    <property type="entry name" value="PERIPLASMIC BINDING COMPONENT OF ABC TRANSPORTER"/>
    <property type="match status" value="1"/>
</dbReference>
<reference evidence="6" key="1">
    <citation type="submission" date="2018-06" db="EMBL/GenBank/DDBJ databases">
        <authorList>
            <person name="Zhirakovskaya E."/>
        </authorList>
    </citation>
    <scope>NUCLEOTIDE SEQUENCE</scope>
</reference>
<evidence type="ECO:0000256" key="3">
    <source>
        <dbReference type="ARBA" id="ARBA00022448"/>
    </source>
</evidence>
<dbReference type="FunFam" id="3.90.76.10:FF:000001">
    <property type="entry name" value="Oligopeptide ABC transporter substrate-binding protein"/>
    <property type="match status" value="1"/>
</dbReference>
<dbReference type="Pfam" id="PF00496">
    <property type="entry name" value="SBP_bac_5"/>
    <property type="match status" value="1"/>
</dbReference>
<feature type="domain" description="Solute-binding protein family 5" evidence="5">
    <location>
        <begin position="77"/>
        <end position="452"/>
    </location>
</feature>
<dbReference type="AlphaFoldDB" id="A0A3B0R6W6"/>
<dbReference type="CDD" id="cd08504">
    <property type="entry name" value="PBP2_OppA"/>
    <property type="match status" value="1"/>
</dbReference>
<dbReference type="Gene3D" id="3.90.76.10">
    <property type="entry name" value="Dipeptide-binding Protein, Domain 1"/>
    <property type="match status" value="1"/>
</dbReference>